<dbReference type="EMBL" id="KV454295">
    <property type="protein sequence ID" value="ODQ72831.1"/>
    <property type="molecule type" value="Genomic_DNA"/>
</dbReference>
<evidence type="ECO:0000313" key="4">
    <source>
        <dbReference type="Proteomes" id="UP000094385"/>
    </source>
</evidence>
<dbReference type="CDD" id="cd03784">
    <property type="entry name" value="GT1_Gtf-like"/>
    <property type="match status" value="1"/>
</dbReference>
<keyword evidence="4" id="KW-1185">Reference proteome</keyword>
<keyword evidence="1" id="KW-0808">Transferase</keyword>
<proteinExistence type="predicted"/>
<protein>
    <recommendedName>
        <fullName evidence="2">Erythromycin biosynthesis protein CIII-like C-terminal domain-containing protein</fullName>
    </recommendedName>
</protein>
<dbReference type="PANTHER" id="PTHR48050:SF13">
    <property type="entry name" value="STEROL 3-BETA-GLUCOSYLTRANSFERASE UGT80A2"/>
    <property type="match status" value="1"/>
</dbReference>
<feature type="domain" description="Erythromycin biosynthesis protein CIII-like C-terminal" evidence="2">
    <location>
        <begin position="301"/>
        <end position="421"/>
    </location>
</feature>
<dbReference type="OrthoDB" id="5835829at2759"/>
<dbReference type="GO" id="GO:0016758">
    <property type="term" value="F:hexosyltransferase activity"/>
    <property type="evidence" value="ECO:0007669"/>
    <property type="project" value="UniProtKB-ARBA"/>
</dbReference>
<dbReference type="STRING" id="675824.A0A1E3Q597"/>
<gene>
    <name evidence="3" type="ORF">LIPSTDRAFT_72473</name>
</gene>
<organism evidence="3 4">
    <name type="scientific">Lipomyces starkeyi NRRL Y-11557</name>
    <dbReference type="NCBI Taxonomy" id="675824"/>
    <lineage>
        <taxon>Eukaryota</taxon>
        <taxon>Fungi</taxon>
        <taxon>Dikarya</taxon>
        <taxon>Ascomycota</taxon>
        <taxon>Saccharomycotina</taxon>
        <taxon>Lipomycetes</taxon>
        <taxon>Lipomycetales</taxon>
        <taxon>Lipomycetaceae</taxon>
        <taxon>Lipomyces</taxon>
    </lineage>
</organism>
<sequence length="433" mass="47687">MKFLIATQPFTGHVNPMQPVAQELVQRGHEVVWLTGEEFRSKVELCGARFMATEKSKVFDAVPLTPDDGATGLAAAVSILRRLFIDRIVAQVTDYRQVLDVFAADALLLDLCSMGAQTLNDLGGPVYATLGINPLVTADPEIPMWGTGKPPAATIVDRMINRFTHFMSRRIFYSKLTGYVNMQRKILGLGPLPTGKGFYEIARSEYLHIMPTTLAFEFPRQNLGPQIHFVGPLLPLLDDKITSEFPSWWQEVTQGSKAVVHVTQGTYATNSANLIRPSINALRNESDVLLVVTSPDADSVFADTSQLPENVRIARFVPHALLLPYVKVMITNAGYNGVLASLNFGVPLVCAGRTEDKADVSSRVAWSGAGIDLKTDSPSEVDIRNAVRRILVEPAYQNNARNIQEDFRKHNSAAEACDLLEKLAIEKNVIVRT</sequence>
<dbReference type="GO" id="GO:0008194">
    <property type="term" value="F:UDP-glycosyltransferase activity"/>
    <property type="evidence" value="ECO:0007669"/>
    <property type="project" value="InterPro"/>
</dbReference>
<dbReference type="Gene3D" id="3.40.50.2000">
    <property type="entry name" value="Glycogen Phosphorylase B"/>
    <property type="match status" value="2"/>
</dbReference>
<reference evidence="3 4" key="1">
    <citation type="journal article" date="2016" name="Proc. Natl. Acad. Sci. U.S.A.">
        <title>Comparative genomics of biotechnologically important yeasts.</title>
        <authorList>
            <person name="Riley R."/>
            <person name="Haridas S."/>
            <person name="Wolfe K.H."/>
            <person name="Lopes M.R."/>
            <person name="Hittinger C.T."/>
            <person name="Goeker M."/>
            <person name="Salamov A.A."/>
            <person name="Wisecaver J.H."/>
            <person name="Long T.M."/>
            <person name="Calvey C.H."/>
            <person name="Aerts A.L."/>
            <person name="Barry K.W."/>
            <person name="Choi C."/>
            <person name="Clum A."/>
            <person name="Coughlan A.Y."/>
            <person name="Deshpande S."/>
            <person name="Douglass A.P."/>
            <person name="Hanson S.J."/>
            <person name="Klenk H.-P."/>
            <person name="LaButti K.M."/>
            <person name="Lapidus A."/>
            <person name="Lindquist E.A."/>
            <person name="Lipzen A.M."/>
            <person name="Meier-Kolthoff J.P."/>
            <person name="Ohm R.A."/>
            <person name="Otillar R.P."/>
            <person name="Pangilinan J.L."/>
            <person name="Peng Y."/>
            <person name="Rokas A."/>
            <person name="Rosa C.A."/>
            <person name="Scheuner C."/>
            <person name="Sibirny A.A."/>
            <person name="Slot J.C."/>
            <person name="Stielow J.B."/>
            <person name="Sun H."/>
            <person name="Kurtzman C.P."/>
            <person name="Blackwell M."/>
            <person name="Grigoriev I.V."/>
            <person name="Jeffries T.W."/>
        </authorList>
    </citation>
    <scope>NUCLEOTIDE SEQUENCE [LARGE SCALE GENOMIC DNA]</scope>
    <source>
        <strain evidence="3 4">NRRL Y-11557</strain>
    </source>
</reference>
<evidence type="ECO:0000256" key="1">
    <source>
        <dbReference type="ARBA" id="ARBA00022679"/>
    </source>
</evidence>
<dbReference type="Proteomes" id="UP000094385">
    <property type="component" value="Unassembled WGS sequence"/>
</dbReference>
<name>A0A1E3Q597_LIPST</name>
<dbReference type="SUPFAM" id="SSF53756">
    <property type="entry name" value="UDP-Glycosyltransferase/glycogen phosphorylase"/>
    <property type="match status" value="1"/>
</dbReference>
<evidence type="ECO:0000259" key="2">
    <source>
        <dbReference type="Pfam" id="PF06722"/>
    </source>
</evidence>
<dbReference type="Pfam" id="PF06722">
    <property type="entry name" value="EryCIII-like_C"/>
    <property type="match status" value="1"/>
</dbReference>
<dbReference type="PANTHER" id="PTHR48050">
    <property type="entry name" value="STEROL 3-BETA-GLUCOSYLTRANSFERASE"/>
    <property type="match status" value="1"/>
</dbReference>
<dbReference type="InterPro" id="IPR050426">
    <property type="entry name" value="Glycosyltransferase_28"/>
</dbReference>
<evidence type="ECO:0000313" key="3">
    <source>
        <dbReference type="EMBL" id="ODQ72831.1"/>
    </source>
</evidence>
<dbReference type="InterPro" id="IPR010610">
    <property type="entry name" value="EryCIII-like_C"/>
</dbReference>
<dbReference type="AlphaFoldDB" id="A0A1E3Q597"/>
<dbReference type="InterPro" id="IPR002213">
    <property type="entry name" value="UDP_glucos_trans"/>
</dbReference>
<accession>A0A1E3Q597</accession>